<dbReference type="FunFam" id="3.40.50.12780:FF:000012">
    <property type="entry name" value="Non-ribosomal peptide synthetase"/>
    <property type="match status" value="2"/>
</dbReference>
<dbReference type="InterPro" id="IPR020806">
    <property type="entry name" value="PKS_PP-bd"/>
</dbReference>
<feature type="domain" description="Carrier" evidence="5">
    <location>
        <begin position="1994"/>
        <end position="2069"/>
    </location>
</feature>
<dbReference type="InterPro" id="IPR045851">
    <property type="entry name" value="AMP-bd_C_sf"/>
</dbReference>
<dbReference type="PANTHER" id="PTHR45527:SF1">
    <property type="entry name" value="FATTY ACID SYNTHASE"/>
    <property type="match status" value="1"/>
</dbReference>
<dbReference type="GO" id="GO:0043041">
    <property type="term" value="P:amino acid activation for nonribosomal peptide biosynthetic process"/>
    <property type="evidence" value="ECO:0007669"/>
    <property type="project" value="TreeGrafter"/>
</dbReference>
<dbReference type="Gene3D" id="3.30.300.30">
    <property type="match status" value="2"/>
</dbReference>
<gene>
    <name evidence="6" type="ORF">Voc01_087410</name>
</gene>
<dbReference type="SMART" id="SM00824">
    <property type="entry name" value="PKS_TE"/>
    <property type="match status" value="1"/>
</dbReference>
<dbReference type="GO" id="GO:0008610">
    <property type="term" value="P:lipid biosynthetic process"/>
    <property type="evidence" value="ECO:0007669"/>
    <property type="project" value="UniProtKB-ARBA"/>
</dbReference>
<comment type="cofactor">
    <cofactor evidence="1">
        <name>pantetheine 4'-phosphate</name>
        <dbReference type="ChEBI" id="CHEBI:47942"/>
    </cofactor>
</comment>
<dbReference type="FunFam" id="2.30.38.10:FF:000001">
    <property type="entry name" value="Non-ribosomal peptide synthetase PvdI"/>
    <property type="match status" value="2"/>
</dbReference>
<evidence type="ECO:0000256" key="1">
    <source>
        <dbReference type="ARBA" id="ARBA00001957"/>
    </source>
</evidence>
<dbReference type="Gene3D" id="3.40.50.1820">
    <property type="entry name" value="alpha/beta hydrolase"/>
    <property type="match status" value="1"/>
</dbReference>
<dbReference type="Gene3D" id="3.40.50.980">
    <property type="match status" value="4"/>
</dbReference>
<proteinExistence type="predicted"/>
<dbReference type="Pfam" id="PF00550">
    <property type="entry name" value="PP-binding"/>
    <property type="match status" value="2"/>
</dbReference>
<dbReference type="CDD" id="cd12116">
    <property type="entry name" value="A_NRPS_Ta1_like"/>
    <property type="match status" value="1"/>
</dbReference>
<dbReference type="SUPFAM" id="SSF53474">
    <property type="entry name" value="alpha/beta-Hydrolases"/>
    <property type="match status" value="1"/>
</dbReference>
<sequence>MSRIEDVLPLSPLQEGLLFHAQFDEQAPDLYTVQGVVDIEGRVDARRMRSAATALLRRHANLRAAFRHEGVDRPVQVIRRHVAVPWDQVDLSRLAPAERADELQRLLAADRARRFDMTRAPLLRFTLIRLERERFRLVMSNHHILMDGWSGPVLWGELFELYGRGGDDTGMAPVTPYRDYLAWLAARDLPADRDAWRSALAGLTEPTLVAPGSGPAAARPESYTVTVPAATTAQLVGLARRCGVTLNTVVQAAWGVLLGRLTGRRDVVFGATMSGRPAEIPGIEAMVGLFINTVPVRVDVDPAATVTRLLTGLHRRQVDLIEHQYLSLAEIQQVAGIGELFDTLVLFESYPVDADALRDLPGGLRIAGGDGEDATHYPLTVAAIPGEELHLRLSYRPDRFTATRIAAIAGTLVRIVEGFVSTSDGPVGRLDVVTPAEHRRFADINATGRELPATGLGALFDDQVARTPDATALTVDGTSLTYRELSDRADRLADLFVARGVGPETFVAVALPRSADLVVTLLAVTRTGGAYLPLDPEHPTERLRGTLADARPVLLVTTGDQVDRLTGAADPPAVLCLDGPLPVAPRRSPAPTHPDAAAYVIYTSGSTGRPKGVVVPMGALVNFLLSMRERFPLGPGDGLLAVTTVSFDIAALELYLPLICGAHVTLADNATVIDPVRLTALLADSGARTVQGTPSLWQALVATGSPALRGLRVLVGGEAVPEPLADALRDLDCDVTNLYGPTETTIWSTAMRLDDAGAPLIGRPIWNTRVYVLDDGLLPVPLGVVGELYIAGTGLARGYAGRPGLTAVRFVADPFVPGERMYRTGDLVRWTDGGMLDYIARVDHQVKVRGFRVELGEIESALVNRAGVGQAVVVAREFGPGDVRLVGYVVPSGDSTVDAPGLRAAVADVLPEYMVPSVVVTLDALPLTANGKVDRKALPVPELPTGSGSPAGPGAGGLGRRSAVVEVLCGQFGQVLGVDAVGAHDSFFELGGHSLLAARLVARIRAVFGVAVPVRALFDAPTPAGLADTLLAVDGAPTGQALEPVTPRPADVPLSHAQQGLWFLNRLDPASTAFHLSFALRLSGAVDEGALAGALSDVVGRHEVLRTVCAQVDGRPLQKLLDGVGLTHVSVGATDLDGAVAAAVAQPFDLAVDVPFRAWLFTPDDGDRVLLLVVHHIAADGWSMAPLAADLSTAYAARLAGGAPAWAPLPVQFADYTLWRHRTLTDAVLDRQLGWWSAVLEDLPVELALPADRPRPVTPSHRGATVDVHLDADTHAALAALARAGHATVFMAVAAALAATLSRLGAGTDLPIGTVVAGRDHPRLDHLVGLFVNTIVLRADTSGGPTFTELLHQVRQRTLDALAHADVPFDRVVEDLNPPRHLARHPLFQTMLAFQNNAAAVLDLPGLEVAPYDTGAPPARCDLAWELAERWDAEGRPAGIGGRLTYSTDLFDATTAGRLATAFQAMVSHAVAAPERPVDDADLVDDADRVRLERWGGTPVTPVTDGFPALFARRAAADPDLPAVEQGGTVLTYRDLDERSNRLARLLVGRGVGPERVVAVALPRTPGFVVAVLAILKAGGAYLPLDPDYPARRTAVILADARPALVLTDAEIADRLPTTADVLLLDRADVDGFAATPVPATVSPTNVAYVIYTSGSTGAPKGVAVTHAGIGNLATEHARVLGLGTESRVLQLVSTNFDPSVADLVQTLAAGATLVLPEVTGQLVGEQLAEVLARTRTSHVMLPVSVLATIGAVDLPALRCVVVGGERCPADLVDRWAAGRTVINAYGPTEVTCTATMSGPLEAGGAAAPTIGGPIAGVRARVLDERLRAVPVGVAGELYLGAVGVARGYLGDPGRSAQRFVADPAGPPGARMYRTGDLVRWRGDGTLEFVGRADRQVKLRGFRIEPGEIEAVLNRHPAVRQCAVTLRADRLVAYVVTDGSTDTARLYGHAAAVLPAHMRPVVVLLDAMPLTPNGKLDERALPEPDLASAVRSRPARTPRERVLCDLFAEALDLPAVGIDDDFFQLGGHSPLVPGLAARVTAALGVDLSIRTLFAAPTVAALAAALDSAMGPDDPLETLLPLRRTGSEPPLFCLPPGLGIGWMYSGLLRHVTDRPVYALQARALSAAGDRAPSTMDGIVEDYLALIRSVQPDGPYHLLGWSFGGLVAHAIAERVPVATLTMLDTYPAAGQYHVAADIDEESFLADLRDVAGDDGPLAALDERQTAALYGVVRGHAGIGASHTPGVVAADLLLFRAGAAREAAIGDPTIWKSHVDGDVDVVDVDCLHHEMTRPGPIDEIGRVVADRLAAGER</sequence>
<dbReference type="GO" id="GO:0003824">
    <property type="term" value="F:catalytic activity"/>
    <property type="evidence" value="ECO:0007669"/>
    <property type="project" value="InterPro"/>
</dbReference>
<dbReference type="InterPro" id="IPR001242">
    <property type="entry name" value="Condensation_dom"/>
</dbReference>
<organism evidence="6 7">
    <name type="scientific">Virgisporangium ochraceum</name>
    <dbReference type="NCBI Taxonomy" id="65505"/>
    <lineage>
        <taxon>Bacteria</taxon>
        <taxon>Bacillati</taxon>
        <taxon>Actinomycetota</taxon>
        <taxon>Actinomycetes</taxon>
        <taxon>Micromonosporales</taxon>
        <taxon>Micromonosporaceae</taxon>
        <taxon>Virgisporangium</taxon>
    </lineage>
</organism>
<dbReference type="GO" id="GO:0044550">
    <property type="term" value="P:secondary metabolite biosynthetic process"/>
    <property type="evidence" value="ECO:0007669"/>
    <property type="project" value="UniProtKB-ARBA"/>
</dbReference>
<dbReference type="PROSITE" id="PS50075">
    <property type="entry name" value="CARRIER"/>
    <property type="match status" value="2"/>
</dbReference>
<keyword evidence="2" id="KW-0596">Phosphopantetheine</keyword>
<dbReference type="InterPro" id="IPR010071">
    <property type="entry name" value="AA_adenyl_dom"/>
</dbReference>
<dbReference type="Pfam" id="PF00501">
    <property type="entry name" value="AMP-binding"/>
    <property type="match status" value="2"/>
</dbReference>
<keyword evidence="7" id="KW-1185">Reference proteome</keyword>
<dbReference type="SUPFAM" id="SSF47336">
    <property type="entry name" value="ACP-like"/>
    <property type="match status" value="2"/>
</dbReference>
<dbReference type="PROSITE" id="PS00455">
    <property type="entry name" value="AMP_BINDING"/>
    <property type="match status" value="2"/>
</dbReference>
<dbReference type="Gene3D" id="3.30.559.30">
    <property type="entry name" value="Nonribosomal peptide synthetase, condensation domain"/>
    <property type="match status" value="2"/>
</dbReference>
<dbReference type="InterPro" id="IPR009081">
    <property type="entry name" value="PP-bd_ACP"/>
</dbReference>
<evidence type="ECO:0000259" key="5">
    <source>
        <dbReference type="PROSITE" id="PS50075"/>
    </source>
</evidence>
<dbReference type="InterPro" id="IPR020845">
    <property type="entry name" value="AMP-binding_CS"/>
</dbReference>
<dbReference type="InterPro" id="IPR000873">
    <property type="entry name" value="AMP-dep_synth/lig_dom"/>
</dbReference>
<dbReference type="InterPro" id="IPR020802">
    <property type="entry name" value="TesA-like"/>
</dbReference>
<dbReference type="SUPFAM" id="SSF52777">
    <property type="entry name" value="CoA-dependent acyltransferases"/>
    <property type="match status" value="4"/>
</dbReference>
<dbReference type="InterPro" id="IPR006162">
    <property type="entry name" value="Ppantetheine_attach_site"/>
</dbReference>
<dbReference type="Gene3D" id="1.10.1200.10">
    <property type="entry name" value="ACP-like"/>
    <property type="match status" value="1"/>
</dbReference>
<evidence type="ECO:0000256" key="4">
    <source>
        <dbReference type="SAM" id="MobiDB-lite"/>
    </source>
</evidence>
<keyword evidence="3" id="KW-0597">Phosphoprotein</keyword>
<dbReference type="Gene3D" id="2.30.38.10">
    <property type="entry name" value="Luciferase, Domain 3"/>
    <property type="match status" value="2"/>
</dbReference>
<accession>A0A8J4EGE7</accession>
<dbReference type="Pfam" id="PF00668">
    <property type="entry name" value="Condensation"/>
    <property type="match status" value="2"/>
</dbReference>
<dbReference type="NCBIfam" id="TIGR01733">
    <property type="entry name" value="AA-adenyl-dom"/>
    <property type="match status" value="2"/>
</dbReference>
<dbReference type="CDD" id="cd19540">
    <property type="entry name" value="LCL_NRPS-like"/>
    <property type="match status" value="1"/>
</dbReference>
<dbReference type="EMBL" id="BOPH01000125">
    <property type="protein sequence ID" value="GIJ73824.1"/>
    <property type="molecule type" value="Genomic_DNA"/>
</dbReference>
<dbReference type="GO" id="GO:0031177">
    <property type="term" value="F:phosphopantetheine binding"/>
    <property type="evidence" value="ECO:0007669"/>
    <property type="project" value="InterPro"/>
</dbReference>
<dbReference type="InterPro" id="IPR029058">
    <property type="entry name" value="AB_hydrolase_fold"/>
</dbReference>
<evidence type="ECO:0000256" key="3">
    <source>
        <dbReference type="ARBA" id="ARBA00022553"/>
    </source>
</evidence>
<dbReference type="RefSeq" id="WP_203933638.1">
    <property type="nucleotide sequence ID" value="NZ_BOPH01000125.1"/>
</dbReference>
<dbReference type="PANTHER" id="PTHR45527">
    <property type="entry name" value="NONRIBOSOMAL PEPTIDE SYNTHETASE"/>
    <property type="match status" value="1"/>
</dbReference>
<evidence type="ECO:0000256" key="2">
    <source>
        <dbReference type="ARBA" id="ARBA00022450"/>
    </source>
</evidence>
<reference evidence="6" key="1">
    <citation type="submission" date="2021-01" db="EMBL/GenBank/DDBJ databases">
        <title>Whole genome shotgun sequence of Virgisporangium ochraceum NBRC 16418.</title>
        <authorList>
            <person name="Komaki H."/>
            <person name="Tamura T."/>
        </authorList>
    </citation>
    <scope>NUCLEOTIDE SEQUENCE</scope>
    <source>
        <strain evidence="6">NBRC 16418</strain>
    </source>
</reference>
<dbReference type="SMART" id="SM00823">
    <property type="entry name" value="PKS_PP"/>
    <property type="match status" value="2"/>
</dbReference>
<dbReference type="Gene3D" id="3.30.559.10">
    <property type="entry name" value="Chloramphenicol acetyltransferase-like domain"/>
    <property type="match status" value="2"/>
</dbReference>
<dbReference type="SUPFAM" id="SSF56801">
    <property type="entry name" value="Acetyl-CoA synthetase-like"/>
    <property type="match status" value="2"/>
</dbReference>
<dbReference type="InterPro" id="IPR001031">
    <property type="entry name" value="Thioesterase"/>
</dbReference>
<dbReference type="InterPro" id="IPR036736">
    <property type="entry name" value="ACP-like_sf"/>
</dbReference>
<dbReference type="PROSITE" id="PS00012">
    <property type="entry name" value="PHOSPHOPANTETHEINE"/>
    <property type="match status" value="1"/>
</dbReference>
<dbReference type="FunFam" id="3.40.50.980:FF:000001">
    <property type="entry name" value="Non-ribosomal peptide synthetase"/>
    <property type="match status" value="2"/>
</dbReference>
<dbReference type="FunFam" id="3.30.300.30:FF:000010">
    <property type="entry name" value="Enterobactin synthetase component F"/>
    <property type="match status" value="1"/>
</dbReference>
<dbReference type="CDD" id="cd19543">
    <property type="entry name" value="DCL_NRPS"/>
    <property type="match status" value="1"/>
</dbReference>
<name>A0A8J4EGE7_9ACTN</name>
<dbReference type="InterPro" id="IPR025110">
    <property type="entry name" value="AMP-bd_C"/>
</dbReference>
<comment type="caution">
    <text evidence="6">The sequence shown here is derived from an EMBL/GenBank/DDBJ whole genome shotgun (WGS) entry which is preliminary data.</text>
</comment>
<dbReference type="InterPro" id="IPR023213">
    <property type="entry name" value="CAT-like_dom_sf"/>
</dbReference>
<dbReference type="Pfam" id="PF13193">
    <property type="entry name" value="AMP-binding_C"/>
    <property type="match status" value="2"/>
</dbReference>
<feature type="domain" description="Carrier" evidence="5">
    <location>
        <begin position="959"/>
        <end position="1034"/>
    </location>
</feature>
<evidence type="ECO:0000313" key="6">
    <source>
        <dbReference type="EMBL" id="GIJ73824.1"/>
    </source>
</evidence>
<evidence type="ECO:0000313" key="7">
    <source>
        <dbReference type="Proteomes" id="UP000635606"/>
    </source>
</evidence>
<dbReference type="Proteomes" id="UP000635606">
    <property type="component" value="Unassembled WGS sequence"/>
</dbReference>
<dbReference type="Pfam" id="PF00975">
    <property type="entry name" value="Thioesterase"/>
    <property type="match status" value="1"/>
</dbReference>
<feature type="region of interest" description="Disordered" evidence="4">
    <location>
        <begin position="938"/>
        <end position="957"/>
    </location>
</feature>
<protein>
    <recommendedName>
        <fullName evidence="5">Carrier domain-containing protein</fullName>
    </recommendedName>
</protein>
<dbReference type="GO" id="GO:0005829">
    <property type="term" value="C:cytosol"/>
    <property type="evidence" value="ECO:0007669"/>
    <property type="project" value="TreeGrafter"/>
</dbReference>